<dbReference type="InterPro" id="IPR002716">
    <property type="entry name" value="PIN_dom"/>
</dbReference>
<comment type="similarity">
    <text evidence="6">Belongs to the PINc/VapC protein family.</text>
</comment>
<evidence type="ECO:0000313" key="8">
    <source>
        <dbReference type="EMBL" id="SHI85235.1"/>
    </source>
</evidence>
<keyword evidence="3 6" id="KW-0479">Metal-binding</keyword>
<dbReference type="EC" id="3.1.-.-" evidence="6"/>
<dbReference type="SUPFAM" id="SSF88723">
    <property type="entry name" value="PIN domain-like"/>
    <property type="match status" value="1"/>
</dbReference>
<keyword evidence="2 6" id="KW-0540">Nuclease</keyword>
<accession>A0ABY1IC20</accession>
<evidence type="ECO:0000256" key="1">
    <source>
        <dbReference type="ARBA" id="ARBA00022649"/>
    </source>
</evidence>
<keyword evidence="6" id="KW-0800">Toxin</keyword>
<gene>
    <name evidence="6" type="primary">vapC</name>
    <name evidence="8" type="ORF">SAMN05216246_10619</name>
</gene>
<evidence type="ECO:0000256" key="3">
    <source>
        <dbReference type="ARBA" id="ARBA00022723"/>
    </source>
</evidence>
<dbReference type="Gene3D" id="3.40.50.1010">
    <property type="entry name" value="5'-nuclease"/>
    <property type="match status" value="1"/>
</dbReference>
<evidence type="ECO:0000313" key="9">
    <source>
        <dbReference type="Proteomes" id="UP000184390"/>
    </source>
</evidence>
<evidence type="ECO:0000259" key="7">
    <source>
        <dbReference type="Pfam" id="PF01850"/>
    </source>
</evidence>
<name>A0ABY1IC20_9ACTO</name>
<proteinExistence type="inferred from homology"/>
<keyword evidence="9" id="KW-1185">Reference proteome</keyword>
<evidence type="ECO:0000256" key="5">
    <source>
        <dbReference type="ARBA" id="ARBA00022842"/>
    </source>
</evidence>
<keyword evidence="4 6" id="KW-0378">Hydrolase</keyword>
<dbReference type="EMBL" id="FQYL01000006">
    <property type="protein sequence ID" value="SHI85235.1"/>
    <property type="molecule type" value="Genomic_DNA"/>
</dbReference>
<protein>
    <recommendedName>
        <fullName evidence="6">Ribonuclease VapC</fullName>
        <shortName evidence="6">RNase VapC</shortName>
        <ecNumber evidence="6">3.1.-.-</ecNumber>
    </recommendedName>
    <alternativeName>
        <fullName evidence="6">Toxin VapC</fullName>
    </alternativeName>
</protein>
<feature type="binding site" evidence="6">
    <location>
        <position position="6"/>
    </location>
    <ligand>
        <name>Mg(2+)</name>
        <dbReference type="ChEBI" id="CHEBI:18420"/>
    </ligand>
</feature>
<dbReference type="InterPro" id="IPR029060">
    <property type="entry name" value="PIN-like_dom_sf"/>
</dbReference>
<sequence length="135" mass="14346">MIYYVDTSFLLLALLDQEGRAEAERVLQEGADEEALVSSALLEVELKQIASRAGLPGPAIDNALAEVELFSVDMVLREAGIVPGPIKTLDAVHVATAMALDSPLAPVVVLTHDRRMAACARRCGLEVVDVPGHST</sequence>
<feature type="binding site" evidence="6">
    <location>
        <position position="90"/>
    </location>
    <ligand>
        <name>Mg(2+)</name>
        <dbReference type="ChEBI" id="CHEBI:18420"/>
    </ligand>
</feature>
<dbReference type="Proteomes" id="UP000184390">
    <property type="component" value="Unassembled WGS sequence"/>
</dbReference>
<dbReference type="Pfam" id="PF01850">
    <property type="entry name" value="PIN"/>
    <property type="match status" value="1"/>
</dbReference>
<comment type="cofactor">
    <cofactor evidence="6">
        <name>Mg(2+)</name>
        <dbReference type="ChEBI" id="CHEBI:18420"/>
    </cofactor>
</comment>
<evidence type="ECO:0000256" key="6">
    <source>
        <dbReference type="HAMAP-Rule" id="MF_00265"/>
    </source>
</evidence>
<keyword evidence="1 6" id="KW-1277">Toxin-antitoxin system</keyword>
<dbReference type="HAMAP" id="MF_00265">
    <property type="entry name" value="VapC_Nob1"/>
    <property type="match status" value="1"/>
</dbReference>
<keyword evidence="5 6" id="KW-0460">Magnesium</keyword>
<comment type="function">
    <text evidence="6">Toxic component of a toxin-antitoxin (TA) system. An RNase.</text>
</comment>
<evidence type="ECO:0000256" key="2">
    <source>
        <dbReference type="ARBA" id="ARBA00022722"/>
    </source>
</evidence>
<dbReference type="InterPro" id="IPR022907">
    <property type="entry name" value="VapC_family"/>
</dbReference>
<organism evidence="8 9">
    <name type="scientific">Actinomyces denticolens</name>
    <dbReference type="NCBI Taxonomy" id="52767"/>
    <lineage>
        <taxon>Bacteria</taxon>
        <taxon>Bacillati</taxon>
        <taxon>Actinomycetota</taxon>
        <taxon>Actinomycetes</taxon>
        <taxon>Actinomycetales</taxon>
        <taxon>Actinomycetaceae</taxon>
        <taxon>Actinomyces</taxon>
    </lineage>
</organism>
<dbReference type="RefSeq" id="WP_083600503.1">
    <property type="nucleotide sequence ID" value="NZ_FQYL01000006.1"/>
</dbReference>
<comment type="caution">
    <text evidence="8">The sequence shown here is derived from an EMBL/GenBank/DDBJ whole genome shotgun (WGS) entry which is preliminary data.</text>
</comment>
<reference evidence="8 9" key="1">
    <citation type="submission" date="2016-11" db="EMBL/GenBank/DDBJ databases">
        <authorList>
            <person name="Varghese N."/>
            <person name="Submissions S."/>
        </authorList>
    </citation>
    <scope>NUCLEOTIDE SEQUENCE [LARGE SCALE GENOMIC DNA]</scope>
    <source>
        <strain evidence="8 9">PA</strain>
    </source>
</reference>
<feature type="domain" description="PIN" evidence="7">
    <location>
        <begin position="3"/>
        <end position="119"/>
    </location>
</feature>
<evidence type="ECO:0000256" key="4">
    <source>
        <dbReference type="ARBA" id="ARBA00022801"/>
    </source>
</evidence>